<accession>A0A2Z6R2I9</accession>
<comment type="caution">
    <text evidence="3">The sequence shown here is derived from an EMBL/GenBank/DDBJ whole genome shotgun (WGS) entry which is preliminary data.</text>
</comment>
<proteinExistence type="predicted"/>
<dbReference type="EMBL" id="BEXD01001101">
    <property type="protein sequence ID" value="GBB92239.1"/>
    <property type="molecule type" value="Genomic_DNA"/>
</dbReference>
<sequence>MSENEIDFDDLDISDKEEFLESLKEPKKLALEICPVETWTQIISYIDDIPTLTSLSLSCSTLRVLTKQQLLSQMITIPSLNNLYLFTKNLHPEFTNQNDILFKMHKYIDKVVIEESEVEPSKWTDNMYEWDGYNESLDDWKNQEGFRKGVGRKGKAKTKSYIEWEKKIENKKKFYRRELAKCWAVTGKFFPFSHTENREWKKRRREKLSPEDDNELPSEEKEPKPHHSQKQQSKQHQRHQMKSQSTNQKPPKAPRRKDLENKLNQSKNPDNNTWKFSHEIRNQPKPRRPNLGKGEEDFNRTILTNYVTPKNFNSGVEFEGYSHDDLTTVMIKMLKRFDVSDERVLKFPKELSPYQRKQLHRQAEIRGLKSMSFGEGDGRFLVVMRQDVVIFR</sequence>
<feature type="region of interest" description="Disordered" evidence="1">
    <location>
        <begin position="199"/>
        <end position="295"/>
    </location>
</feature>
<feature type="domain" description="R3H" evidence="2">
    <location>
        <begin position="320"/>
        <end position="387"/>
    </location>
</feature>
<dbReference type="Gene3D" id="3.30.1370.50">
    <property type="entry name" value="R3H-like domain"/>
    <property type="match status" value="1"/>
</dbReference>
<dbReference type="CDD" id="cd02325">
    <property type="entry name" value="R3H"/>
    <property type="match status" value="1"/>
</dbReference>
<dbReference type="GO" id="GO:0003676">
    <property type="term" value="F:nucleic acid binding"/>
    <property type="evidence" value="ECO:0007669"/>
    <property type="project" value="UniProtKB-UniRule"/>
</dbReference>
<evidence type="ECO:0000313" key="4">
    <source>
        <dbReference type="Proteomes" id="UP000247702"/>
    </source>
</evidence>
<dbReference type="SUPFAM" id="SSF82708">
    <property type="entry name" value="R3H domain"/>
    <property type="match status" value="1"/>
</dbReference>
<evidence type="ECO:0000256" key="1">
    <source>
        <dbReference type="SAM" id="MobiDB-lite"/>
    </source>
</evidence>
<feature type="compositionally biased region" description="Polar residues" evidence="1">
    <location>
        <begin position="262"/>
        <end position="275"/>
    </location>
</feature>
<protein>
    <recommendedName>
        <fullName evidence="2">R3H domain-containing protein</fullName>
    </recommendedName>
</protein>
<evidence type="ECO:0000313" key="3">
    <source>
        <dbReference type="EMBL" id="GBB92239.1"/>
    </source>
</evidence>
<dbReference type="SMART" id="SM00393">
    <property type="entry name" value="R3H"/>
    <property type="match status" value="1"/>
</dbReference>
<dbReference type="InterPro" id="IPR001374">
    <property type="entry name" value="R3H_dom"/>
</dbReference>
<feature type="compositionally biased region" description="Basic residues" evidence="1">
    <location>
        <begin position="226"/>
        <end position="241"/>
    </location>
</feature>
<organism evidence="3 4">
    <name type="scientific">Rhizophagus clarus</name>
    <dbReference type="NCBI Taxonomy" id="94130"/>
    <lineage>
        <taxon>Eukaryota</taxon>
        <taxon>Fungi</taxon>
        <taxon>Fungi incertae sedis</taxon>
        <taxon>Mucoromycota</taxon>
        <taxon>Glomeromycotina</taxon>
        <taxon>Glomeromycetes</taxon>
        <taxon>Glomerales</taxon>
        <taxon>Glomeraceae</taxon>
        <taxon>Rhizophagus</taxon>
    </lineage>
</organism>
<dbReference type="Proteomes" id="UP000247702">
    <property type="component" value="Unassembled WGS sequence"/>
</dbReference>
<dbReference type="PROSITE" id="PS51061">
    <property type="entry name" value="R3H"/>
    <property type="match status" value="1"/>
</dbReference>
<keyword evidence="4" id="KW-1185">Reference proteome</keyword>
<reference evidence="3 4" key="1">
    <citation type="submission" date="2017-11" db="EMBL/GenBank/DDBJ databases">
        <title>The genome of Rhizophagus clarus HR1 reveals common genetic basis of auxotrophy among arbuscular mycorrhizal fungi.</title>
        <authorList>
            <person name="Kobayashi Y."/>
        </authorList>
    </citation>
    <scope>NUCLEOTIDE SEQUENCE [LARGE SCALE GENOMIC DNA]</scope>
    <source>
        <strain evidence="3 4">HR1</strain>
    </source>
</reference>
<name>A0A2Z6R2I9_9GLOM</name>
<evidence type="ECO:0000259" key="2">
    <source>
        <dbReference type="PROSITE" id="PS51061"/>
    </source>
</evidence>
<dbReference type="InterPro" id="IPR036867">
    <property type="entry name" value="R3H_dom_sf"/>
</dbReference>
<dbReference type="Pfam" id="PF01424">
    <property type="entry name" value="R3H"/>
    <property type="match status" value="1"/>
</dbReference>
<gene>
    <name evidence="3" type="ORF">RclHR1_01990011</name>
</gene>
<dbReference type="AlphaFoldDB" id="A0A2Z6R2I9"/>